<evidence type="ECO:0000256" key="6">
    <source>
        <dbReference type="ARBA" id="ARBA00047942"/>
    </source>
</evidence>
<dbReference type="SUPFAM" id="SSF53335">
    <property type="entry name" value="S-adenosyl-L-methionine-dependent methyltransferases"/>
    <property type="match status" value="2"/>
</dbReference>
<comment type="similarity">
    <text evidence="1 7">Belongs to the N(4)/N(6)-methyltransferase family.</text>
</comment>
<dbReference type="KEGG" id="smul:SMUL_3135"/>
<dbReference type="GO" id="GO:0006298">
    <property type="term" value="P:mismatch repair"/>
    <property type="evidence" value="ECO:0007669"/>
    <property type="project" value="TreeGrafter"/>
</dbReference>
<keyword evidence="4 7" id="KW-0808">Transferase</keyword>
<dbReference type="EC" id="2.1.1.72" evidence="2 7"/>
<dbReference type="REBASE" id="78979">
    <property type="entry name" value="M.Smu12446ORF3135P"/>
</dbReference>
<dbReference type="PROSITE" id="PS00092">
    <property type="entry name" value="N6_MTASE"/>
    <property type="match status" value="2"/>
</dbReference>
<dbReference type="Gene3D" id="3.40.50.150">
    <property type="entry name" value="Vaccinia Virus protein VP39"/>
    <property type="match status" value="2"/>
</dbReference>
<dbReference type="GO" id="GO:0043565">
    <property type="term" value="F:sequence-specific DNA binding"/>
    <property type="evidence" value="ECO:0007669"/>
    <property type="project" value="TreeGrafter"/>
</dbReference>
<dbReference type="Proteomes" id="UP000019322">
    <property type="component" value="Chromosome"/>
</dbReference>
<dbReference type="GO" id="GO:0032259">
    <property type="term" value="P:methylation"/>
    <property type="evidence" value="ECO:0007669"/>
    <property type="project" value="UniProtKB-KW"/>
</dbReference>
<evidence type="ECO:0000256" key="5">
    <source>
        <dbReference type="ARBA" id="ARBA00022691"/>
    </source>
</evidence>
<evidence type="ECO:0000313" key="8">
    <source>
        <dbReference type="EMBL" id="AHJ14361.1"/>
    </source>
</evidence>
<sequence length="635" mass="72863">MSKSIINDMCISDTFEARPILKWAGGKTQLLAELLKRMPLEYNNYIEPFFGGGALFFKVHPKKAILSDINPELVHLYNTIATNPHEVINNLKNNFYNEEEFFYQMRAIDTEPLTDTMKAARTIYLNKTCFNGLYRVNKKGQFNTPYGKYKNPNFCDEVTILAASKALQGTIFEHMNYKDTLTKYAKAGDFIFLDPPYLPISEYSDFKRYTKEGFYEEDQQELATLVKQLSEEGCHVLLTNSNAPLVYDLYSDFDISVIQTKRHINSKSNSRTGQDVIVSAPPKRRKLVNLGSFDLPLQNKKYPTTRYMGSKQSLLNQIAAATSSFQFETFLDLFGGSGVVSYMFKTLGKQVISNDYMAMNFKLSDALISNKEIKLSESDIELLLHGNLDDNGFISTTFKGIYYTDEENAFIDLVRNNIQKLKDKTKQNIAMSALIRACTKKRPRGIFTYTGFRYNDGRKDLLLSFEEQFRAAVKVINNAVFDNGKANKSLNKDAMDVNVKADLVYIDPPYFNPTSDNEYVRRYHFIEGLAKNWLGVEMQWETKTKKFKNYPTPFSTRIGAYDAFDKLFKKHSNSILVVSYSSNSFPTKDEMVGLLAKYKKDVEVLAIDYKYSFGNQGHKINDNKNNVQEYIFIGY</sequence>
<evidence type="ECO:0000256" key="3">
    <source>
        <dbReference type="ARBA" id="ARBA00022603"/>
    </source>
</evidence>
<dbReference type="NCBIfam" id="TIGR00571">
    <property type="entry name" value="dam"/>
    <property type="match status" value="1"/>
</dbReference>
<dbReference type="GO" id="GO:0009007">
    <property type="term" value="F:site-specific DNA-methyltransferase (adenine-specific) activity"/>
    <property type="evidence" value="ECO:0007669"/>
    <property type="project" value="UniProtKB-UniRule"/>
</dbReference>
<keyword evidence="5 7" id="KW-0949">S-adenosyl-L-methionine</keyword>
<dbReference type="EMBL" id="CP007201">
    <property type="protein sequence ID" value="AHJ14361.1"/>
    <property type="molecule type" value="Genomic_DNA"/>
</dbReference>
<dbReference type="PRINTS" id="PR00505">
    <property type="entry name" value="D12N6MTFRASE"/>
</dbReference>
<dbReference type="RefSeq" id="WP_025346187.1">
    <property type="nucleotide sequence ID" value="NZ_CP007201.1"/>
</dbReference>
<dbReference type="GO" id="GO:0009307">
    <property type="term" value="P:DNA restriction-modification system"/>
    <property type="evidence" value="ECO:0007669"/>
    <property type="project" value="InterPro"/>
</dbReference>
<evidence type="ECO:0000256" key="1">
    <source>
        <dbReference type="ARBA" id="ARBA00006594"/>
    </source>
</evidence>
<protein>
    <recommendedName>
        <fullName evidence="2 7">Site-specific DNA-methyltransferase (adenine-specific)</fullName>
        <ecNumber evidence="2 7">2.1.1.72</ecNumber>
    </recommendedName>
</protein>
<dbReference type="PANTHER" id="PTHR30481">
    <property type="entry name" value="DNA ADENINE METHYLASE"/>
    <property type="match status" value="1"/>
</dbReference>
<dbReference type="Gene3D" id="1.10.1020.10">
    <property type="entry name" value="Adenine-specific Methyltransferase, Domain 2"/>
    <property type="match status" value="2"/>
</dbReference>
<evidence type="ECO:0000256" key="4">
    <source>
        <dbReference type="ARBA" id="ARBA00022679"/>
    </source>
</evidence>
<evidence type="ECO:0000256" key="7">
    <source>
        <dbReference type="RuleBase" id="RU361257"/>
    </source>
</evidence>
<dbReference type="InterPro" id="IPR029063">
    <property type="entry name" value="SAM-dependent_MTases_sf"/>
</dbReference>
<gene>
    <name evidence="8" type="ORF">SMUL_3135</name>
</gene>
<comment type="catalytic activity">
    <reaction evidence="6 7">
        <text>a 2'-deoxyadenosine in DNA + S-adenosyl-L-methionine = an N(6)-methyl-2'-deoxyadenosine in DNA + S-adenosyl-L-homocysteine + H(+)</text>
        <dbReference type="Rhea" id="RHEA:15197"/>
        <dbReference type="Rhea" id="RHEA-COMP:12418"/>
        <dbReference type="Rhea" id="RHEA-COMP:12419"/>
        <dbReference type="ChEBI" id="CHEBI:15378"/>
        <dbReference type="ChEBI" id="CHEBI:57856"/>
        <dbReference type="ChEBI" id="CHEBI:59789"/>
        <dbReference type="ChEBI" id="CHEBI:90615"/>
        <dbReference type="ChEBI" id="CHEBI:90616"/>
        <dbReference type="EC" id="2.1.1.72"/>
    </reaction>
</comment>
<reference evidence="8 9" key="1">
    <citation type="journal article" date="2014" name="Environ. Microbiol.">
        <title>Insights into organohalide respiration and the versatile catabolism of Sulfurospirillum multivorans gained from comparative genomics and physiological studies.</title>
        <authorList>
            <person name="Goris T."/>
            <person name="Schubert T."/>
            <person name="Gadkari J."/>
            <person name="Wubet T."/>
            <person name="Tarkka M."/>
            <person name="Buscot F."/>
            <person name="Adrian L."/>
            <person name="Diekert G."/>
        </authorList>
    </citation>
    <scope>NUCLEOTIDE SEQUENCE [LARGE SCALE GENOMIC DNA]</scope>
    <source>
        <strain evidence="9">DM 12446 / JCM 15788 / NBRC 109480</strain>
    </source>
</reference>
<dbReference type="PANTHER" id="PTHR30481:SF3">
    <property type="entry name" value="DNA ADENINE METHYLASE"/>
    <property type="match status" value="1"/>
</dbReference>
<dbReference type="GO" id="GO:1904047">
    <property type="term" value="F:S-adenosyl-L-methionine binding"/>
    <property type="evidence" value="ECO:0007669"/>
    <property type="project" value="TreeGrafter"/>
</dbReference>
<dbReference type="InterPro" id="IPR023095">
    <property type="entry name" value="Ade_MeTrfase_dom_2"/>
</dbReference>
<organism evidence="8 9">
    <name type="scientific">Sulfurospirillum multivorans (strain DM 12446 / JCM 15788 / NBRC 109480)</name>
    <dbReference type="NCBI Taxonomy" id="1150621"/>
    <lineage>
        <taxon>Bacteria</taxon>
        <taxon>Pseudomonadati</taxon>
        <taxon>Campylobacterota</taxon>
        <taxon>Epsilonproteobacteria</taxon>
        <taxon>Campylobacterales</taxon>
        <taxon>Sulfurospirillaceae</taxon>
        <taxon>Sulfurospirillum</taxon>
    </lineage>
</organism>
<proteinExistence type="inferred from homology"/>
<keyword evidence="3 7" id="KW-0489">Methyltransferase</keyword>
<accession>A0AA86AP63</accession>
<dbReference type="InterPro" id="IPR002052">
    <property type="entry name" value="DNA_methylase_N6_adenine_CS"/>
</dbReference>
<evidence type="ECO:0000256" key="2">
    <source>
        <dbReference type="ARBA" id="ARBA00011900"/>
    </source>
</evidence>
<dbReference type="AlphaFoldDB" id="A0AA86AP63"/>
<dbReference type="Pfam" id="PF02086">
    <property type="entry name" value="MethyltransfD12"/>
    <property type="match status" value="2"/>
</dbReference>
<name>A0AA86AP63_SULMK</name>
<dbReference type="InterPro" id="IPR012327">
    <property type="entry name" value="MeTrfase_D12"/>
</dbReference>
<evidence type="ECO:0000313" key="9">
    <source>
        <dbReference type="Proteomes" id="UP000019322"/>
    </source>
</evidence>